<protein>
    <submittedName>
        <fullName evidence="2">Uncharacterized protein</fullName>
    </submittedName>
</protein>
<evidence type="ECO:0000313" key="3">
    <source>
        <dbReference type="Proteomes" id="UP001286456"/>
    </source>
</evidence>
<comment type="caution">
    <text evidence="2">The sequence shown here is derived from an EMBL/GenBank/DDBJ whole genome shotgun (WGS) entry which is preliminary data.</text>
</comment>
<feature type="compositionally biased region" description="Polar residues" evidence="1">
    <location>
        <begin position="155"/>
        <end position="168"/>
    </location>
</feature>
<feature type="region of interest" description="Disordered" evidence="1">
    <location>
        <begin position="142"/>
        <end position="231"/>
    </location>
</feature>
<reference evidence="2" key="1">
    <citation type="journal article" date="2023" name="Mol. Phylogenet. Evol.">
        <title>Genome-scale phylogeny and comparative genomics of the fungal order Sordariales.</title>
        <authorList>
            <person name="Hensen N."/>
            <person name="Bonometti L."/>
            <person name="Westerberg I."/>
            <person name="Brannstrom I.O."/>
            <person name="Guillou S."/>
            <person name="Cros-Aarteil S."/>
            <person name="Calhoun S."/>
            <person name="Haridas S."/>
            <person name="Kuo A."/>
            <person name="Mondo S."/>
            <person name="Pangilinan J."/>
            <person name="Riley R."/>
            <person name="LaButti K."/>
            <person name="Andreopoulos B."/>
            <person name="Lipzen A."/>
            <person name="Chen C."/>
            <person name="Yan M."/>
            <person name="Daum C."/>
            <person name="Ng V."/>
            <person name="Clum A."/>
            <person name="Steindorff A."/>
            <person name="Ohm R.A."/>
            <person name="Martin F."/>
            <person name="Silar P."/>
            <person name="Natvig D.O."/>
            <person name="Lalanne C."/>
            <person name="Gautier V."/>
            <person name="Ament-Velasquez S.L."/>
            <person name="Kruys A."/>
            <person name="Hutchinson M.I."/>
            <person name="Powell A.J."/>
            <person name="Barry K."/>
            <person name="Miller A.N."/>
            <person name="Grigoriev I.V."/>
            <person name="Debuchy R."/>
            <person name="Gladieux P."/>
            <person name="Hiltunen Thoren M."/>
            <person name="Johannesson H."/>
        </authorList>
    </citation>
    <scope>NUCLEOTIDE SEQUENCE</scope>
    <source>
        <strain evidence="2">SMH4131-1</strain>
    </source>
</reference>
<keyword evidence="3" id="KW-1185">Reference proteome</keyword>
<evidence type="ECO:0000313" key="2">
    <source>
        <dbReference type="EMBL" id="KAK3334138.1"/>
    </source>
</evidence>
<feature type="compositionally biased region" description="Basic and acidic residues" evidence="1">
    <location>
        <begin position="206"/>
        <end position="224"/>
    </location>
</feature>
<name>A0AAE0IZK0_9PEZI</name>
<sequence>MNNYYPTGVLIPCPRPSFPMRRTSTFSPFNQLHVATLHLNQASPPTPTLKRIKSISVPLQTTTMTATRYVIYSRNQKPINTEKTLRDNCDAVQPLIQRILDRESLDPGKAQLLYISVGHRLWVAFDYDNPDHVECAVGIRLSPPAKSPKAEPTKETTSSDAPTPSAQTDPVDDDGDTAKEKDREEDDGDAAEVKEQGDDDGDNAGDEERGQQHDDADTAKEKETVLSIDTD</sequence>
<organism evidence="2 3">
    <name type="scientific">Cercophora scortea</name>
    <dbReference type="NCBI Taxonomy" id="314031"/>
    <lineage>
        <taxon>Eukaryota</taxon>
        <taxon>Fungi</taxon>
        <taxon>Dikarya</taxon>
        <taxon>Ascomycota</taxon>
        <taxon>Pezizomycotina</taxon>
        <taxon>Sordariomycetes</taxon>
        <taxon>Sordariomycetidae</taxon>
        <taxon>Sordariales</taxon>
        <taxon>Lasiosphaeriaceae</taxon>
        <taxon>Cercophora</taxon>
    </lineage>
</organism>
<evidence type="ECO:0000256" key="1">
    <source>
        <dbReference type="SAM" id="MobiDB-lite"/>
    </source>
</evidence>
<dbReference type="EMBL" id="JAUEPO010000002">
    <property type="protein sequence ID" value="KAK3334138.1"/>
    <property type="molecule type" value="Genomic_DNA"/>
</dbReference>
<dbReference type="Proteomes" id="UP001286456">
    <property type="component" value="Unassembled WGS sequence"/>
</dbReference>
<accession>A0AAE0IZK0</accession>
<reference evidence="2" key="2">
    <citation type="submission" date="2023-06" db="EMBL/GenBank/DDBJ databases">
        <authorList>
            <consortium name="Lawrence Berkeley National Laboratory"/>
            <person name="Haridas S."/>
            <person name="Hensen N."/>
            <person name="Bonometti L."/>
            <person name="Westerberg I."/>
            <person name="Brannstrom I.O."/>
            <person name="Guillou S."/>
            <person name="Cros-Aarteil S."/>
            <person name="Calhoun S."/>
            <person name="Kuo A."/>
            <person name="Mondo S."/>
            <person name="Pangilinan J."/>
            <person name="Riley R."/>
            <person name="Labutti K."/>
            <person name="Andreopoulos B."/>
            <person name="Lipzen A."/>
            <person name="Chen C."/>
            <person name="Yanf M."/>
            <person name="Daum C."/>
            <person name="Ng V."/>
            <person name="Clum A."/>
            <person name="Steindorff A."/>
            <person name="Ohm R."/>
            <person name="Martin F."/>
            <person name="Silar P."/>
            <person name="Natvig D."/>
            <person name="Lalanne C."/>
            <person name="Gautier V."/>
            <person name="Ament-Velasquez S.L."/>
            <person name="Kruys A."/>
            <person name="Hutchinson M.I."/>
            <person name="Powell A.J."/>
            <person name="Barry K."/>
            <person name="Miller A.N."/>
            <person name="Grigoriev I.V."/>
            <person name="Debuchy R."/>
            <person name="Gladieux P."/>
            <person name="Thoren M.H."/>
            <person name="Johannesson H."/>
        </authorList>
    </citation>
    <scope>NUCLEOTIDE SEQUENCE</scope>
    <source>
        <strain evidence="2">SMH4131-1</strain>
    </source>
</reference>
<gene>
    <name evidence="2" type="ORF">B0T19DRAFT_459729</name>
</gene>
<proteinExistence type="predicted"/>
<dbReference type="AlphaFoldDB" id="A0AAE0IZK0"/>